<dbReference type="PANTHER" id="PTHR42891:SF1">
    <property type="entry name" value="D-GLYCERO-BETA-D-MANNO-HEPTOSE-1,7-BISPHOSPHATE 7-PHOSPHATASE"/>
    <property type="match status" value="1"/>
</dbReference>
<dbReference type="Proteomes" id="UP000002526">
    <property type="component" value="Chromosome"/>
</dbReference>
<dbReference type="GO" id="GO:0009103">
    <property type="term" value="P:lipopolysaccharide biosynthetic process"/>
    <property type="evidence" value="ECO:0000318"/>
    <property type="project" value="GO_Central"/>
</dbReference>
<dbReference type="PATRIC" id="fig|224911.5.peg.6108"/>
<evidence type="ECO:0000256" key="5">
    <source>
        <dbReference type="ARBA" id="ARBA00022801"/>
    </source>
</evidence>
<dbReference type="InterPro" id="IPR004446">
    <property type="entry name" value="Heptose_bisP_phosphatase"/>
</dbReference>
<accession>Q89HK2</accession>
<evidence type="ECO:0000256" key="3">
    <source>
        <dbReference type="ARBA" id="ARBA00022490"/>
    </source>
</evidence>
<dbReference type="AlphaFoldDB" id="Q89HK2"/>
<dbReference type="CDD" id="cd06915">
    <property type="entry name" value="NTP_transferase_WcbM_like"/>
    <property type="match status" value="1"/>
</dbReference>
<keyword evidence="6" id="KW-0119">Carbohydrate metabolism</keyword>
<dbReference type="PhylomeDB" id="Q89HK2"/>
<dbReference type="InterPro" id="IPR006549">
    <property type="entry name" value="HAD-SF_hydro_IIIA"/>
</dbReference>
<dbReference type="InterPro" id="IPR036412">
    <property type="entry name" value="HAD-like_sf"/>
</dbReference>
<evidence type="ECO:0000313" key="9">
    <source>
        <dbReference type="EMBL" id="BAC51253.1"/>
    </source>
</evidence>
<dbReference type="Pfam" id="PF13242">
    <property type="entry name" value="Hydrolase_like"/>
    <property type="match status" value="1"/>
</dbReference>
<keyword evidence="4" id="KW-0479">Metal-binding</keyword>
<dbReference type="NCBIfam" id="TIGR01662">
    <property type="entry name" value="HAD-SF-IIIA"/>
    <property type="match status" value="1"/>
</dbReference>
<dbReference type="InterPro" id="IPR029044">
    <property type="entry name" value="Nucleotide-diphossugar_trans"/>
</dbReference>
<dbReference type="KEGG" id="bja:blr5988"/>
<dbReference type="EnsemblBacteria" id="BAC51253">
    <property type="protein sequence ID" value="BAC51253"/>
    <property type="gene ID" value="BAC51253"/>
</dbReference>
<dbReference type="STRING" id="224911.AAV28_27470"/>
<protein>
    <recommendedName>
        <fullName evidence="7">D,D-heptose 1,7-bisphosphate phosphatase</fullName>
    </recommendedName>
</protein>
<dbReference type="EMBL" id="BA000040">
    <property type="protein sequence ID" value="BAC51253.1"/>
    <property type="molecule type" value="Genomic_DNA"/>
</dbReference>
<dbReference type="HOGENOM" id="CLU_028110_0_0_5"/>
<dbReference type="eggNOG" id="COG0241">
    <property type="taxonomic scope" value="Bacteria"/>
</dbReference>
<dbReference type="Gene3D" id="3.40.50.1000">
    <property type="entry name" value="HAD superfamily/HAD-like"/>
    <property type="match status" value="1"/>
</dbReference>
<reference evidence="10" key="1">
    <citation type="journal article" date="2002" name="DNA Res.">
        <title>Complete genomic sequence of nitrogen-fixing symbiotic bacterium Bradyrhizobium japonicum USDA110.</title>
        <authorList>
            <person name="Kaneko T."/>
            <person name="Nakamura Y."/>
            <person name="Sato S."/>
            <person name="Minamisawa K."/>
            <person name="Uchiumi T."/>
            <person name="Sasamoto S."/>
            <person name="Watanabe A."/>
            <person name="Idesawa K."/>
            <person name="Iriguchi M."/>
            <person name="Kawashima K."/>
            <person name="Kohara M."/>
            <person name="Matsumoto M."/>
            <person name="Shimpo S."/>
            <person name="Tsuruoka H."/>
            <person name="Wada T."/>
            <person name="Yamada M."/>
            <person name="Tabata S."/>
        </authorList>
    </citation>
    <scope>NUCLEOTIDE SEQUENCE [LARGE SCALE GENOMIC DNA]</scope>
    <source>
        <strain evidence="10">JCM 10833 / BCRC 13528 / IAM 13628 / NBRC 14792 / USDA 110</strain>
    </source>
</reference>
<evidence type="ECO:0000256" key="7">
    <source>
        <dbReference type="ARBA" id="ARBA00031828"/>
    </source>
</evidence>
<keyword evidence="5" id="KW-0378">Hydrolase</keyword>
<comment type="subcellular location">
    <subcellularLocation>
        <location evidence="1">Cytoplasm</location>
    </subcellularLocation>
</comment>
<dbReference type="SUPFAM" id="SSF53448">
    <property type="entry name" value="Nucleotide-diphospho-sugar transferases"/>
    <property type="match status" value="1"/>
</dbReference>
<comment type="similarity">
    <text evidence="2">Belongs to the GmhB family.</text>
</comment>
<dbReference type="InterPro" id="IPR005835">
    <property type="entry name" value="NTP_transferase_dom"/>
</dbReference>
<organism evidence="9 10">
    <name type="scientific">Bradyrhizobium diazoefficiens (strain JCM 10833 / BCRC 13528 / IAM 13628 / NBRC 14792 / USDA 110)</name>
    <dbReference type="NCBI Taxonomy" id="224911"/>
    <lineage>
        <taxon>Bacteria</taxon>
        <taxon>Pseudomonadati</taxon>
        <taxon>Pseudomonadota</taxon>
        <taxon>Alphaproteobacteria</taxon>
        <taxon>Hyphomicrobiales</taxon>
        <taxon>Nitrobacteraceae</taxon>
        <taxon>Bradyrhizobium</taxon>
    </lineage>
</organism>
<dbReference type="CDD" id="cd07503">
    <property type="entry name" value="HAD_HisB-N"/>
    <property type="match status" value="1"/>
</dbReference>
<evidence type="ECO:0000256" key="1">
    <source>
        <dbReference type="ARBA" id="ARBA00004496"/>
    </source>
</evidence>
<dbReference type="SUPFAM" id="SSF56784">
    <property type="entry name" value="HAD-like"/>
    <property type="match status" value="1"/>
</dbReference>
<feature type="domain" description="Nucleotidyl transferase" evidence="8">
    <location>
        <begin position="12"/>
        <end position="234"/>
    </location>
</feature>
<dbReference type="InterPro" id="IPR006543">
    <property type="entry name" value="Histidinol-phos"/>
</dbReference>
<dbReference type="GO" id="GO:0005829">
    <property type="term" value="C:cytosol"/>
    <property type="evidence" value="ECO:0000318"/>
    <property type="project" value="GO_Central"/>
</dbReference>
<dbReference type="GO" id="GO:0046872">
    <property type="term" value="F:metal ion binding"/>
    <property type="evidence" value="ECO:0007669"/>
    <property type="project" value="UniProtKB-KW"/>
</dbReference>
<dbReference type="InterPro" id="IPR023214">
    <property type="entry name" value="HAD_sf"/>
</dbReference>
<dbReference type="SMR" id="Q89HK2"/>
<keyword evidence="10" id="KW-1185">Reference proteome</keyword>
<dbReference type="Pfam" id="PF00483">
    <property type="entry name" value="NTP_transferase"/>
    <property type="match status" value="1"/>
</dbReference>
<name>Q89HK2_BRADU</name>
<dbReference type="OrthoDB" id="9814110at2"/>
<dbReference type="Gene3D" id="3.90.550.10">
    <property type="entry name" value="Spore Coat Polysaccharide Biosynthesis Protein SpsA, Chain A"/>
    <property type="match status" value="1"/>
</dbReference>
<dbReference type="InParanoid" id="Q89HK2"/>
<dbReference type="NCBIfam" id="TIGR01656">
    <property type="entry name" value="Histidinol-ppas"/>
    <property type="match status" value="1"/>
</dbReference>
<gene>
    <name evidence="9" type="ordered locus">blr5988</name>
</gene>
<evidence type="ECO:0000259" key="8">
    <source>
        <dbReference type="Pfam" id="PF00483"/>
    </source>
</evidence>
<evidence type="ECO:0000256" key="2">
    <source>
        <dbReference type="ARBA" id="ARBA00005628"/>
    </source>
</evidence>
<evidence type="ECO:0000256" key="6">
    <source>
        <dbReference type="ARBA" id="ARBA00023277"/>
    </source>
</evidence>
<dbReference type="GO" id="GO:0034200">
    <property type="term" value="F:D-glycero-beta-D-manno-heptose 1,7-bisphosphate 7-phosphatase activity"/>
    <property type="evidence" value="ECO:0000318"/>
    <property type="project" value="GO_Central"/>
</dbReference>
<dbReference type="eggNOG" id="COG1208">
    <property type="taxonomic scope" value="Bacteria"/>
</dbReference>
<evidence type="ECO:0000313" key="10">
    <source>
        <dbReference type="Proteomes" id="UP000002526"/>
    </source>
</evidence>
<proteinExistence type="inferred from homology"/>
<sequence>MLPEEHLMLRQAVILVGGLGTRLGERTKARPKPMLEIGGRPFLDTLIDELDRYQIFDEILLLAGHKAEIVETHYAGATRGRAKIVVSRETEPLGTGGALVHAAPLLDQHFLLLNGDSLFDFNLLDLIARAQGGRVHMALRDGVVGDRYGRVVLDGDIVRDFIAPGAGATGPVNAGIYVVDKSIIAEIAKLPASLEQDVFPGLVRSGELRGTAYRGYFIDIGIPDDFARADRELREKLQRPAVFFDRDGVLNHDSGYTFETHKLEWIEGAREAVKAVNDAGYFAFVITNQSGVARGYYEEHHVLALHRWMADQMALIGAHIDAFEYCPDHPDGTVARYCRISDRRKPAPGMITDLAQRFSVDMTRSMVVGDKDSDMAAAQAAGLAGHMFEGGNLEAFVKQRLKPADKG</sequence>
<evidence type="ECO:0000256" key="4">
    <source>
        <dbReference type="ARBA" id="ARBA00022723"/>
    </source>
</evidence>
<dbReference type="PANTHER" id="PTHR42891">
    <property type="entry name" value="D-GLYCERO-BETA-D-MANNO-HEPTOSE-1,7-BISPHOSPHATE 7-PHOSPHATASE"/>
    <property type="match status" value="1"/>
</dbReference>
<keyword evidence="3" id="KW-0963">Cytoplasm</keyword>